<dbReference type="InterPro" id="IPR020846">
    <property type="entry name" value="MFS_dom"/>
</dbReference>
<evidence type="ECO:0000259" key="5">
    <source>
        <dbReference type="PROSITE" id="PS50850"/>
    </source>
</evidence>
<proteinExistence type="evidence at transcript level"/>
<feature type="transmembrane region" description="Helical" evidence="3">
    <location>
        <begin position="59"/>
        <end position="77"/>
    </location>
</feature>
<dbReference type="InterPro" id="IPR036259">
    <property type="entry name" value="MFS_trans_sf"/>
</dbReference>
<evidence type="ECO:0000256" key="3">
    <source>
        <dbReference type="RuleBase" id="RU362056"/>
    </source>
</evidence>
<dbReference type="GO" id="GO:0006811">
    <property type="term" value="P:monoatomic ion transport"/>
    <property type="evidence" value="ECO:0007669"/>
    <property type="project" value="UniProtKB-KW"/>
</dbReference>
<dbReference type="PROSITE" id="PS50850">
    <property type="entry name" value="MFS"/>
    <property type="match status" value="1"/>
</dbReference>
<feature type="compositionally biased region" description="Acidic residues" evidence="4">
    <location>
        <begin position="268"/>
        <end position="279"/>
    </location>
</feature>
<dbReference type="Pfam" id="PF03137">
    <property type="entry name" value="OATP"/>
    <property type="match status" value="2"/>
</dbReference>
<feature type="domain" description="Major facilitator superfamily (MFS) profile" evidence="5">
    <location>
        <begin position="21"/>
        <end position="587"/>
    </location>
</feature>
<feature type="transmembrane region" description="Helical" evidence="3">
    <location>
        <begin position="20"/>
        <end position="39"/>
    </location>
</feature>
<evidence type="ECO:0000256" key="4">
    <source>
        <dbReference type="SAM" id="MobiDB-lite"/>
    </source>
</evidence>
<sequence length="622" mass="67527">MSAPSKKALQDNKTCQVRSIRGFVFFAGIVMCGQMSLAIYSKSVLTNIEKRFEISSSLAGFIVGSFNIGNLLFVVAVSKLSSKRHRPRIMALGSLLIAVGGFVNAIPHFVTSPYQPSLLNETQSMTDCPGTNNNGTTTYVDNGVGSHLFLVLILGEILQGIGATVHIPVSSSYIDDFALPSRSPIYLGISFVFQNIGPGIGYVIGSWTSNIYVDFDRVPAENVTITSEDKTVWIGAWWLGYLVIGTWVALAALPLLLFPKRLPKEVDSDCDPDCDDSDSVEMRPLENGGSIESKEHGKGSDEDTSFPLVSGDASSKNPTQTQNEIGFWQDFVTTVVRLLSNAPYVMVICGYSGIMFVTGALTAFMPKLLEQAFDKSSADANFLFGIVIPPVMCIGLLSGGIIVNRLKWTKDEILRFIVICGVVALIPIVAVYFISCTPVDPDCKNMNFTLGAMDGPTQVINCQSDCDSMTVVFVIVTSIAALIAANMVTPIYTVVLRSVAAEDKCTAIGVMFLVIRVLGLVPAPIVTGAVIDSTCLQWKQECGDATKNCIAYDVNRFRLSFITILLLGIFVCLLFNFFAYVIVRRKNRTDSGSGSLCSALHACRCYFRNWRGNSESNGEVHV</sequence>
<feature type="transmembrane region" description="Helical" evidence="3">
    <location>
        <begin position="148"/>
        <end position="173"/>
    </location>
</feature>
<feature type="transmembrane region" description="Helical" evidence="3">
    <location>
        <begin position="344"/>
        <end position="362"/>
    </location>
</feature>
<comment type="subcellular location">
    <subcellularLocation>
        <location evidence="3">Cell membrane</location>
        <topology evidence="3">Multi-pass membrane protein</topology>
    </subcellularLocation>
    <subcellularLocation>
        <location evidence="1">Membrane</location>
        <topology evidence="1">Multi-pass membrane protein</topology>
    </subcellularLocation>
</comment>
<dbReference type="PANTHER" id="PTHR11388:SF157">
    <property type="entry name" value="SOLUTE CARRIER ORGANIC ANION TRANSPORTER FAMILY MEMBER 2A1-LIKE"/>
    <property type="match status" value="1"/>
</dbReference>
<dbReference type="InterPro" id="IPR004156">
    <property type="entry name" value="OATP"/>
</dbReference>
<dbReference type="NCBIfam" id="TIGR00805">
    <property type="entry name" value="oat"/>
    <property type="match status" value="1"/>
</dbReference>
<evidence type="ECO:0000256" key="1">
    <source>
        <dbReference type="ARBA" id="ARBA00004141"/>
    </source>
</evidence>
<keyword evidence="2" id="KW-1015">Disulfide bond</keyword>
<evidence type="ECO:0000256" key="2">
    <source>
        <dbReference type="ARBA" id="ARBA00023157"/>
    </source>
</evidence>
<keyword evidence="3" id="KW-0812">Transmembrane</keyword>
<keyword evidence="3" id="KW-1133">Transmembrane helix</keyword>
<feature type="region of interest" description="Disordered" evidence="4">
    <location>
        <begin position="268"/>
        <end position="321"/>
    </location>
</feature>
<feature type="compositionally biased region" description="Polar residues" evidence="4">
    <location>
        <begin position="312"/>
        <end position="321"/>
    </location>
</feature>
<evidence type="ECO:0000313" key="6">
    <source>
        <dbReference type="EMBL" id="CAB3266353.1"/>
    </source>
</evidence>
<keyword evidence="3" id="KW-0813">Transport</keyword>
<dbReference type="PANTHER" id="PTHR11388">
    <property type="entry name" value="ORGANIC ANION TRANSPORTER"/>
    <property type="match status" value="1"/>
</dbReference>
<comment type="similarity">
    <text evidence="3">Belongs to the organo anion transporter (TC 2.A.60) family.</text>
</comment>
<dbReference type="EMBL" id="LR790491">
    <property type="protein sequence ID" value="CAB3266353.1"/>
    <property type="molecule type" value="mRNA"/>
</dbReference>
<protein>
    <recommendedName>
        <fullName evidence="3">Solute carrier organic anion transporter family member</fullName>
    </recommendedName>
</protein>
<feature type="transmembrane region" description="Helical" evidence="3">
    <location>
        <begin position="382"/>
        <end position="404"/>
    </location>
</feature>
<reference evidence="6" key="1">
    <citation type="submission" date="2020-04" db="EMBL/GenBank/DDBJ databases">
        <authorList>
            <person name="Neveu A P."/>
        </authorList>
    </citation>
    <scope>NUCLEOTIDE SEQUENCE</scope>
    <source>
        <tissue evidence="6">Whole embryo</tissue>
    </source>
</reference>
<keyword evidence="3" id="KW-0472">Membrane</keyword>
<feature type="transmembrane region" description="Helical" evidence="3">
    <location>
        <begin position="416"/>
        <end position="435"/>
    </location>
</feature>
<feature type="transmembrane region" description="Helical" evidence="3">
    <location>
        <begin position="185"/>
        <end position="205"/>
    </location>
</feature>
<name>A0A6F9DTL5_9ASCI</name>
<dbReference type="GO" id="GO:0015347">
    <property type="term" value="F:sodium-independent organic anion transmembrane transporter activity"/>
    <property type="evidence" value="ECO:0007669"/>
    <property type="project" value="TreeGrafter"/>
</dbReference>
<dbReference type="Gene3D" id="1.20.1250.20">
    <property type="entry name" value="MFS general substrate transporter like domains"/>
    <property type="match status" value="1"/>
</dbReference>
<feature type="transmembrane region" description="Helical" evidence="3">
    <location>
        <begin position="507"/>
        <end position="531"/>
    </location>
</feature>
<feature type="transmembrane region" description="Helical" evidence="3">
    <location>
        <begin position="471"/>
        <end position="495"/>
    </location>
</feature>
<feature type="compositionally biased region" description="Basic and acidic residues" evidence="4">
    <location>
        <begin position="292"/>
        <end position="301"/>
    </location>
</feature>
<dbReference type="GO" id="GO:0016323">
    <property type="term" value="C:basolateral plasma membrane"/>
    <property type="evidence" value="ECO:0007669"/>
    <property type="project" value="TreeGrafter"/>
</dbReference>
<feature type="transmembrane region" description="Helical" evidence="3">
    <location>
        <begin position="89"/>
        <end position="110"/>
    </location>
</feature>
<dbReference type="AlphaFoldDB" id="A0A6F9DTL5"/>
<gene>
    <name evidence="6" type="primary">Slco2a1-001</name>
</gene>
<feature type="transmembrane region" description="Helical" evidence="3">
    <location>
        <begin position="236"/>
        <end position="258"/>
    </location>
</feature>
<accession>A0A6F9DTL5</accession>
<keyword evidence="3" id="KW-0406">Ion transport</keyword>
<feature type="transmembrane region" description="Helical" evidence="3">
    <location>
        <begin position="561"/>
        <end position="583"/>
    </location>
</feature>
<dbReference type="SUPFAM" id="SSF103473">
    <property type="entry name" value="MFS general substrate transporter"/>
    <property type="match status" value="1"/>
</dbReference>
<organism evidence="6">
    <name type="scientific">Phallusia mammillata</name>
    <dbReference type="NCBI Taxonomy" id="59560"/>
    <lineage>
        <taxon>Eukaryota</taxon>
        <taxon>Metazoa</taxon>
        <taxon>Chordata</taxon>
        <taxon>Tunicata</taxon>
        <taxon>Ascidiacea</taxon>
        <taxon>Phlebobranchia</taxon>
        <taxon>Ascidiidae</taxon>
        <taxon>Phallusia</taxon>
    </lineage>
</organism>
<dbReference type="GO" id="GO:0043252">
    <property type="term" value="P:sodium-independent organic anion transport"/>
    <property type="evidence" value="ECO:0007669"/>
    <property type="project" value="TreeGrafter"/>
</dbReference>